<comment type="caution">
    <text evidence="6">The sequence shown here is derived from an EMBL/GenBank/DDBJ whole genome shotgun (WGS) entry which is preliminary data.</text>
</comment>
<dbReference type="CDD" id="cd08771">
    <property type="entry name" value="DLP_1"/>
    <property type="match status" value="1"/>
</dbReference>
<name>A0ABR1RGY5_9PEZI</name>
<keyword evidence="3" id="KW-0812">Transmembrane</keyword>
<evidence type="ECO:0000256" key="3">
    <source>
        <dbReference type="SAM" id="Phobius"/>
    </source>
</evidence>
<evidence type="ECO:0000256" key="1">
    <source>
        <dbReference type="ARBA" id="ARBA00022741"/>
    </source>
</evidence>
<dbReference type="InterPro" id="IPR027417">
    <property type="entry name" value="P-loop_NTPase"/>
</dbReference>
<evidence type="ECO:0000259" key="5">
    <source>
        <dbReference type="PROSITE" id="PS51718"/>
    </source>
</evidence>
<dbReference type="SUPFAM" id="SSF52540">
    <property type="entry name" value="P-loop containing nucleoside triphosphate hydrolases"/>
    <property type="match status" value="1"/>
</dbReference>
<dbReference type="Gene3D" id="3.40.50.300">
    <property type="entry name" value="P-loop containing nucleotide triphosphate hydrolases"/>
    <property type="match status" value="1"/>
</dbReference>
<dbReference type="SMART" id="SM00053">
    <property type="entry name" value="DYNc"/>
    <property type="match status" value="1"/>
</dbReference>
<proteinExistence type="predicted"/>
<keyword evidence="7" id="KW-1185">Reference proteome</keyword>
<protein>
    <submittedName>
        <fullName evidence="6">Interferon-induced GTP-binding protein mx2</fullName>
    </submittedName>
</protein>
<dbReference type="PANTHER" id="PTHR11566">
    <property type="entry name" value="DYNAMIN"/>
    <property type="match status" value="1"/>
</dbReference>
<dbReference type="InterPro" id="IPR045063">
    <property type="entry name" value="Dynamin_N"/>
</dbReference>
<dbReference type="PANTHER" id="PTHR11566:SF215">
    <property type="entry name" value="DYNAMIN GTPASE"/>
    <property type="match status" value="1"/>
</dbReference>
<accession>A0ABR1RGY5</accession>
<feature type="domain" description="GED" evidence="4">
    <location>
        <begin position="691"/>
        <end position="779"/>
    </location>
</feature>
<dbReference type="InterPro" id="IPR001401">
    <property type="entry name" value="Dynamin_GTPase"/>
</dbReference>
<keyword evidence="1" id="KW-0547">Nucleotide-binding</keyword>
<evidence type="ECO:0000259" key="4">
    <source>
        <dbReference type="PROSITE" id="PS51388"/>
    </source>
</evidence>
<dbReference type="InterPro" id="IPR022812">
    <property type="entry name" value="Dynamin"/>
</dbReference>
<evidence type="ECO:0000313" key="7">
    <source>
        <dbReference type="Proteomes" id="UP001396898"/>
    </source>
</evidence>
<dbReference type="InterPro" id="IPR020850">
    <property type="entry name" value="GED_dom"/>
</dbReference>
<dbReference type="Pfam" id="PF00350">
    <property type="entry name" value="Dynamin_N"/>
    <property type="match status" value="1"/>
</dbReference>
<evidence type="ECO:0000256" key="2">
    <source>
        <dbReference type="ARBA" id="ARBA00023134"/>
    </source>
</evidence>
<feature type="domain" description="Dynamin-type G" evidence="5">
    <location>
        <begin position="95"/>
        <end position="387"/>
    </location>
</feature>
<feature type="transmembrane region" description="Helical" evidence="3">
    <location>
        <begin position="20"/>
        <end position="41"/>
    </location>
</feature>
<dbReference type="Proteomes" id="UP001396898">
    <property type="component" value="Unassembled WGS sequence"/>
</dbReference>
<keyword evidence="2" id="KW-0342">GTP-binding</keyword>
<dbReference type="PROSITE" id="PS51718">
    <property type="entry name" value="G_DYNAMIN_2"/>
    <property type="match status" value="1"/>
</dbReference>
<dbReference type="PRINTS" id="PR00195">
    <property type="entry name" value="DYNAMIN"/>
</dbReference>
<dbReference type="InterPro" id="IPR030381">
    <property type="entry name" value="G_DYNAMIN_dom"/>
</dbReference>
<reference evidence="6 7" key="1">
    <citation type="submission" date="2023-01" db="EMBL/GenBank/DDBJ databases">
        <title>Analysis of 21 Apiospora genomes using comparative genomics revels a genus with tremendous synthesis potential of carbohydrate active enzymes and secondary metabolites.</title>
        <authorList>
            <person name="Sorensen T."/>
        </authorList>
    </citation>
    <scope>NUCLEOTIDE SEQUENCE [LARGE SCALE GENOMIC DNA]</scope>
    <source>
        <strain evidence="6 7">CBS 20057</strain>
    </source>
</reference>
<dbReference type="EMBL" id="JAQQWI010000016">
    <property type="protein sequence ID" value="KAK8009437.1"/>
    <property type="molecule type" value="Genomic_DNA"/>
</dbReference>
<keyword evidence="3" id="KW-0472">Membrane</keyword>
<dbReference type="Gene3D" id="1.20.120.1240">
    <property type="entry name" value="Dynamin, middle domain"/>
    <property type="match status" value="1"/>
</dbReference>
<dbReference type="InterPro" id="IPR000375">
    <property type="entry name" value="Dynamin_stalk"/>
</dbReference>
<dbReference type="PROSITE" id="PS51388">
    <property type="entry name" value="GED"/>
    <property type="match status" value="1"/>
</dbReference>
<organism evidence="6 7">
    <name type="scientific">Apiospora marii</name>
    <dbReference type="NCBI Taxonomy" id="335849"/>
    <lineage>
        <taxon>Eukaryota</taxon>
        <taxon>Fungi</taxon>
        <taxon>Dikarya</taxon>
        <taxon>Ascomycota</taxon>
        <taxon>Pezizomycotina</taxon>
        <taxon>Sordariomycetes</taxon>
        <taxon>Xylariomycetidae</taxon>
        <taxon>Amphisphaeriales</taxon>
        <taxon>Apiosporaceae</taxon>
        <taxon>Apiospora</taxon>
    </lineage>
</organism>
<gene>
    <name evidence="6" type="ORF">PG991_011988</name>
</gene>
<evidence type="ECO:0000313" key="6">
    <source>
        <dbReference type="EMBL" id="KAK8009437.1"/>
    </source>
</evidence>
<sequence>MWKWTELVGQLGRWEGTLLYLVVLSILLILISLWVTVRLLMRYPSRWLHRKEYYNRVPTIVFTRSGNPVAIYLDGNVTQMSSEPRRSPLDGLLDRAETRELVVVGDQSSGKSSVLEGLTGFSFPRAAGLCTRYATQITCRRAAELSIVISIIPRPNADEETKKQLLEFKHELPEMNNDKLIKIFDVASAVMGIKMSKTDTHDGRAAFSQDILKIEISGPDQDHLTVIDVPGIFRVATPGLTTESDITLVENMVKSYMNDRRTIILAIVPCNVDIATQEILKLAEKADPAGVRTMGVLTKPDLATEEASKDTIRDLVLGKSSNLKLGYHVVKNRGADDRNSTLSDCLAAEEDFFMGSTWSSIIDHCGITSLKPKLRALLMNVSKQAIPQVKTEIEHNLQACKGKLGAMGPARGDDQAQRLYLTKLASSFQGVTTAALNGYYASHKIFKTDPNLKLITRMMKLNEDFSNTFQDRGHKLCFGSGWVNDDNEDSDMVNVDNLSLEVLSGTYPELSDILHGESYLCPMPSDSPIMGFIEDVFASSRGPELGTFGGTVLATAFAEQTEKWEDLVLSHTSKAIILVHDYIFQLLGKLCPEEQVREQLWNEHLVDKLCDAYRRAMTHANWLLGMERGGRPTTFDRYFNATLQQKRGERMVEALVSMARPVDVFKGGAEYVSIEDIRSHAQDKNNAHQVCEDILDTLMSYYKVSSKRFVDVVCQQVVLHFLLEGEDNPLKILGPELVMGLKPDELEAIAGEDSESKRQRKALVGRKERLEAALKVLRT</sequence>
<dbReference type="Pfam" id="PF01031">
    <property type="entry name" value="Dynamin_M"/>
    <property type="match status" value="1"/>
</dbReference>
<keyword evidence="3" id="KW-1133">Transmembrane helix</keyword>